<dbReference type="AlphaFoldDB" id="A0AB34JGS3"/>
<feature type="region of interest" description="Disordered" evidence="5">
    <location>
        <begin position="359"/>
        <end position="390"/>
    </location>
</feature>
<dbReference type="PANTHER" id="PTHR12570:SF9">
    <property type="entry name" value="MAGNESIUM TRANSPORTER NIPA8-RELATED"/>
    <property type="match status" value="1"/>
</dbReference>
<accession>A0AB34JGS3</accession>
<dbReference type="GO" id="GO:0015095">
    <property type="term" value="F:magnesium ion transmembrane transporter activity"/>
    <property type="evidence" value="ECO:0007669"/>
    <property type="project" value="InterPro"/>
</dbReference>
<dbReference type="EMBL" id="JBGBPQ010000008">
    <property type="protein sequence ID" value="KAL1521069.1"/>
    <property type="molecule type" value="Genomic_DNA"/>
</dbReference>
<evidence type="ECO:0000256" key="3">
    <source>
        <dbReference type="ARBA" id="ARBA00022989"/>
    </source>
</evidence>
<comment type="subcellular location">
    <subcellularLocation>
        <location evidence="1">Membrane</location>
        <topology evidence="1">Multi-pass membrane protein</topology>
    </subcellularLocation>
</comment>
<feature type="transmembrane region" description="Helical" evidence="6">
    <location>
        <begin position="201"/>
        <end position="227"/>
    </location>
</feature>
<feature type="transmembrane region" description="Helical" evidence="6">
    <location>
        <begin position="100"/>
        <end position="117"/>
    </location>
</feature>
<gene>
    <name evidence="7" type="ORF">AB1Y20_022624</name>
</gene>
<feature type="compositionally biased region" description="Polar residues" evidence="5">
    <location>
        <begin position="376"/>
        <end position="390"/>
    </location>
</feature>
<feature type="transmembrane region" description="Helical" evidence="6">
    <location>
        <begin position="42"/>
        <end position="61"/>
    </location>
</feature>
<feature type="transmembrane region" description="Helical" evidence="6">
    <location>
        <begin position="264"/>
        <end position="282"/>
    </location>
</feature>
<feature type="transmembrane region" description="Helical" evidence="6">
    <location>
        <begin position="68"/>
        <end position="88"/>
    </location>
</feature>
<feature type="transmembrane region" description="Helical" evidence="6">
    <location>
        <begin position="129"/>
        <end position="154"/>
    </location>
</feature>
<reference evidence="7 8" key="1">
    <citation type="journal article" date="2024" name="Science">
        <title>Giant polyketide synthase enzymes in the biosynthesis of giant marine polyether toxins.</title>
        <authorList>
            <person name="Fallon T.R."/>
            <person name="Shende V.V."/>
            <person name="Wierzbicki I.H."/>
            <person name="Pendleton A.L."/>
            <person name="Watervoot N.F."/>
            <person name="Auber R.P."/>
            <person name="Gonzalez D.J."/>
            <person name="Wisecaver J.H."/>
            <person name="Moore B.S."/>
        </authorList>
    </citation>
    <scope>NUCLEOTIDE SEQUENCE [LARGE SCALE GENOMIC DNA]</scope>
    <source>
        <strain evidence="7 8">12B1</strain>
    </source>
</reference>
<evidence type="ECO:0000313" key="7">
    <source>
        <dbReference type="EMBL" id="KAL1521069.1"/>
    </source>
</evidence>
<keyword evidence="8" id="KW-1185">Reference proteome</keyword>
<feature type="transmembrane region" description="Helical" evidence="6">
    <location>
        <begin position="233"/>
        <end position="252"/>
    </location>
</feature>
<sequence>MELLLGLLAIVTGCFSSALGFQLMKLSSVMEASLPLYGAPRWLAGFFLLAVVQTLADALSLSFLPLSVVAPFAGLTICFTLLLASSGLFGEPEELSRSDLVGALCVLLGVASVSVFSPHPAEEQTVDELAAAAAKFALPLGIVLVSVAGCLGAVAMRRPVHIILAAAGAASCGALSQTFLKLVSLEAKESIGGESLFEDPTLILSLSGLLFTAPSQLRLLTAALAVARASLAVPLYQSSLIAFTTSIGGVAFNEFASMQGLSVWGYSGGLLLATVGLVLLSMTSEDTAPASDSESGDEKRCWSIAESEAEEDIGGHHTTTYSAVGRGGKRRTSMRIVVPAMSGVGLAVIETQNVRQQNAMRGRSHTLAPPRGAMNAQASLSQRTRATSMM</sequence>
<evidence type="ECO:0008006" key="9">
    <source>
        <dbReference type="Google" id="ProtNLM"/>
    </source>
</evidence>
<keyword evidence="3 6" id="KW-1133">Transmembrane helix</keyword>
<feature type="transmembrane region" description="Helical" evidence="6">
    <location>
        <begin position="160"/>
        <end position="180"/>
    </location>
</feature>
<evidence type="ECO:0000256" key="2">
    <source>
        <dbReference type="ARBA" id="ARBA00022692"/>
    </source>
</evidence>
<name>A0AB34JGS3_PRYPA</name>
<dbReference type="Pfam" id="PF05653">
    <property type="entry name" value="Mg_trans_NIPA"/>
    <property type="match status" value="1"/>
</dbReference>
<dbReference type="Proteomes" id="UP001515480">
    <property type="component" value="Unassembled WGS sequence"/>
</dbReference>
<dbReference type="GO" id="GO:0016020">
    <property type="term" value="C:membrane"/>
    <property type="evidence" value="ECO:0007669"/>
    <property type="project" value="UniProtKB-SubCell"/>
</dbReference>
<protein>
    <recommendedName>
        <fullName evidence="9">Magnesium transporter</fullName>
    </recommendedName>
</protein>
<comment type="caution">
    <text evidence="7">The sequence shown here is derived from an EMBL/GenBank/DDBJ whole genome shotgun (WGS) entry which is preliminary data.</text>
</comment>
<keyword evidence="4 6" id="KW-0472">Membrane</keyword>
<dbReference type="SUPFAM" id="SSF103481">
    <property type="entry name" value="Multidrug resistance efflux transporter EmrE"/>
    <property type="match status" value="1"/>
</dbReference>
<dbReference type="InterPro" id="IPR037185">
    <property type="entry name" value="EmrE-like"/>
</dbReference>
<evidence type="ECO:0000256" key="4">
    <source>
        <dbReference type="ARBA" id="ARBA00023136"/>
    </source>
</evidence>
<evidence type="ECO:0000256" key="5">
    <source>
        <dbReference type="SAM" id="MobiDB-lite"/>
    </source>
</evidence>
<evidence type="ECO:0000313" key="8">
    <source>
        <dbReference type="Proteomes" id="UP001515480"/>
    </source>
</evidence>
<evidence type="ECO:0000256" key="1">
    <source>
        <dbReference type="ARBA" id="ARBA00004141"/>
    </source>
</evidence>
<keyword evidence="2 6" id="KW-0812">Transmembrane</keyword>
<organism evidence="7 8">
    <name type="scientific">Prymnesium parvum</name>
    <name type="common">Toxic golden alga</name>
    <dbReference type="NCBI Taxonomy" id="97485"/>
    <lineage>
        <taxon>Eukaryota</taxon>
        <taxon>Haptista</taxon>
        <taxon>Haptophyta</taxon>
        <taxon>Prymnesiophyceae</taxon>
        <taxon>Prymnesiales</taxon>
        <taxon>Prymnesiaceae</taxon>
        <taxon>Prymnesium</taxon>
    </lineage>
</organism>
<dbReference type="PANTHER" id="PTHR12570">
    <property type="match status" value="1"/>
</dbReference>
<dbReference type="InterPro" id="IPR008521">
    <property type="entry name" value="Mg_trans_NIPA"/>
</dbReference>
<proteinExistence type="predicted"/>
<evidence type="ECO:0000256" key="6">
    <source>
        <dbReference type="SAM" id="Phobius"/>
    </source>
</evidence>